<proteinExistence type="predicted"/>
<sequence>MKFVVFALIFASFGAVVALQNATAVTVSFAVWSLQTSLVLVILGSAMVGALIILLLAAPVQIRLRWVADKANRRVSELEAKLQALEEKKLAAPTSELNKENNRDNGQPTATGINKDVDKEMNTDGI</sequence>
<feature type="region of interest" description="Disordered" evidence="5">
    <location>
        <begin position="91"/>
        <end position="126"/>
    </location>
</feature>
<feature type="domain" description="Lipopolysaccharide assembly protein A" evidence="7">
    <location>
        <begin position="20"/>
        <end position="82"/>
    </location>
</feature>
<keyword evidence="3 6" id="KW-1133">Transmembrane helix</keyword>
<evidence type="ECO:0000313" key="9">
    <source>
        <dbReference type="Proteomes" id="UP000076268"/>
    </source>
</evidence>
<dbReference type="EMBL" id="LSGP01000013">
    <property type="protein sequence ID" value="KYZ77565.1"/>
    <property type="molecule type" value="Genomic_DNA"/>
</dbReference>
<gene>
    <name evidence="8" type="ORF">AXX12_05525</name>
</gene>
<keyword evidence="9" id="KW-1185">Reference proteome</keyword>
<evidence type="ECO:0000313" key="8">
    <source>
        <dbReference type="EMBL" id="KYZ77565.1"/>
    </source>
</evidence>
<evidence type="ECO:0000256" key="1">
    <source>
        <dbReference type="ARBA" id="ARBA00022475"/>
    </source>
</evidence>
<feature type="compositionally biased region" description="Basic and acidic residues" evidence="5">
    <location>
        <begin position="115"/>
        <end position="126"/>
    </location>
</feature>
<organism evidence="8 9">
    <name type="scientific">Anaerosporomusa subterranea</name>
    <dbReference type="NCBI Taxonomy" id="1794912"/>
    <lineage>
        <taxon>Bacteria</taxon>
        <taxon>Bacillati</taxon>
        <taxon>Bacillota</taxon>
        <taxon>Negativicutes</taxon>
        <taxon>Acetonemataceae</taxon>
        <taxon>Anaerosporomusa</taxon>
    </lineage>
</organism>
<reference evidence="8 9" key="1">
    <citation type="submission" date="2016-02" db="EMBL/GenBank/DDBJ databases">
        <title>Anaerosporomusa subterraneum gen. nov., sp. nov., a spore-forming obligate anaerobe isolated from saprolite.</title>
        <authorList>
            <person name="Choi J.K."/>
            <person name="Shah M."/>
            <person name="Yee N."/>
        </authorList>
    </citation>
    <scope>NUCLEOTIDE SEQUENCE [LARGE SCALE GENOMIC DNA]</scope>
    <source>
        <strain evidence="8 9">RU4</strain>
    </source>
</reference>
<dbReference type="PANTHER" id="PTHR41335">
    <property type="entry name" value="MEMBRANE PROTEIN-RELATED"/>
    <property type="match status" value="1"/>
</dbReference>
<evidence type="ECO:0000256" key="5">
    <source>
        <dbReference type="SAM" id="MobiDB-lite"/>
    </source>
</evidence>
<protein>
    <recommendedName>
        <fullName evidence="7">Lipopolysaccharide assembly protein A domain-containing protein</fullName>
    </recommendedName>
</protein>
<keyword evidence="4 6" id="KW-0472">Membrane</keyword>
<evidence type="ECO:0000256" key="3">
    <source>
        <dbReference type="ARBA" id="ARBA00022989"/>
    </source>
</evidence>
<name>A0A154BUM8_ANASB</name>
<feature type="transmembrane region" description="Helical" evidence="6">
    <location>
        <begin position="34"/>
        <end position="57"/>
    </location>
</feature>
<evidence type="ECO:0000256" key="6">
    <source>
        <dbReference type="SAM" id="Phobius"/>
    </source>
</evidence>
<dbReference type="GO" id="GO:0005886">
    <property type="term" value="C:plasma membrane"/>
    <property type="evidence" value="ECO:0007669"/>
    <property type="project" value="InterPro"/>
</dbReference>
<dbReference type="InterPro" id="IPR010445">
    <property type="entry name" value="LapA_dom"/>
</dbReference>
<dbReference type="STRING" id="1794912.AXX12_05525"/>
<evidence type="ECO:0000259" key="7">
    <source>
        <dbReference type="Pfam" id="PF06305"/>
    </source>
</evidence>
<comment type="caution">
    <text evidence="8">The sequence shown here is derived from an EMBL/GenBank/DDBJ whole genome shotgun (WGS) entry which is preliminary data.</text>
</comment>
<dbReference type="Pfam" id="PF06305">
    <property type="entry name" value="LapA_dom"/>
    <property type="match status" value="1"/>
</dbReference>
<dbReference type="PANTHER" id="PTHR41335:SF1">
    <property type="entry name" value="MEMBRANE PROTEIN"/>
    <property type="match status" value="1"/>
</dbReference>
<dbReference type="OrthoDB" id="1684941at2"/>
<keyword evidence="2 6" id="KW-0812">Transmembrane</keyword>
<evidence type="ECO:0000256" key="2">
    <source>
        <dbReference type="ARBA" id="ARBA00022692"/>
    </source>
</evidence>
<accession>A0A154BUM8</accession>
<dbReference type="RefSeq" id="WP_066240137.1">
    <property type="nucleotide sequence ID" value="NZ_LSGP01000013.1"/>
</dbReference>
<dbReference type="Proteomes" id="UP000076268">
    <property type="component" value="Unassembled WGS sequence"/>
</dbReference>
<evidence type="ECO:0000256" key="4">
    <source>
        <dbReference type="ARBA" id="ARBA00023136"/>
    </source>
</evidence>
<dbReference type="AlphaFoldDB" id="A0A154BUM8"/>
<keyword evidence="1" id="KW-1003">Cell membrane</keyword>